<organism evidence="1 2">
    <name type="scientific">Spiroplasma phoeniceum P40</name>
    <dbReference type="NCBI Taxonomy" id="1276259"/>
    <lineage>
        <taxon>Bacteria</taxon>
        <taxon>Bacillati</taxon>
        <taxon>Mycoplasmatota</taxon>
        <taxon>Mollicutes</taxon>
        <taxon>Entomoplasmatales</taxon>
        <taxon>Spiroplasmataceae</taxon>
        <taxon>Spiroplasma</taxon>
    </lineage>
</organism>
<dbReference type="KEGG" id="sphh:SDAV_001159"/>
<evidence type="ECO:0000313" key="1">
    <source>
        <dbReference type="EMBL" id="AXF96128.1"/>
    </source>
</evidence>
<dbReference type="InterPro" id="IPR027417">
    <property type="entry name" value="P-loop_NTPase"/>
</dbReference>
<dbReference type="EMBL" id="CP031088">
    <property type="protein sequence ID" value="AXF96128.1"/>
    <property type="molecule type" value="Genomic_DNA"/>
</dbReference>
<dbReference type="Gene3D" id="3.40.50.300">
    <property type="entry name" value="P-loop containing nucleotide triphosphate hydrolases"/>
    <property type="match status" value="2"/>
</dbReference>
<reference evidence="2" key="1">
    <citation type="submission" date="2018-07" db="EMBL/GenBank/DDBJ databases">
        <title>Complete Genome Sequence of Spiroplasma phoeniceum.</title>
        <authorList>
            <person name="Davis R.E."/>
            <person name="Shao J.Y."/>
            <person name="Zhao Y."/>
            <person name="Silver A."/>
            <person name="Stump z."/>
            <person name="Gasparich G."/>
        </authorList>
    </citation>
    <scope>NUCLEOTIDE SEQUENCE [LARGE SCALE GENOMIC DNA]</scope>
    <source>
        <strain evidence="2">P40</strain>
    </source>
</reference>
<evidence type="ECO:0008006" key="3">
    <source>
        <dbReference type="Google" id="ProtNLM"/>
    </source>
</evidence>
<dbReference type="Proteomes" id="UP000253689">
    <property type="component" value="Chromosome"/>
</dbReference>
<dbReference type="RefSeq" id="WP_114564866.1">
    <property type="nucleotide sequence ID" value="NZ_CP031088.1"/>
</dbReference>
<evidence type="ECO:0000313" key="2">
    <source>
        <dbReference type="Proteomes" id="UP000253689"/>
    </source>
</evidence>
<proteinExistence type="predicted"/>
<protein>
    <recommendedName>
        <fullName evidence="3">ABC transporter ATP-binding protein</fullName>
    </recommendedName>
</protein>
<name>A0A345DPJ0_9MOLU</name>
<gene>
    <name evidence="1" type="ORF">SDAV_001159</name>
</gene>
<dbReference type="AlphaFoldDB" id="A0A345DPJ0"/>
<sequence>MGFKINNLKYKRYKKIIFSDLNFGVDSQEILGTHFENKFSQLYFLKLLLGKKKPRNGKIYLNNRNITTLLPKERRIGYVSPGPLRLAFLPTKLRLAYHILKTPKFLHDSSLKYNKNKYFYKNLVFIGNDLNKQNLILKIDKIINEYFNNSIYIKEEWIETYLTQISEFHKKEISKILDDDKDSIFIQSLHTYTYKREEIRVYEGYLAFLQALWDKIYYISDLDYLCDCYEIAKKRKLKDKSFGFIGAKLVCEKYLKILQTEITYERYLLIKARKALKKYRLNVINMVLKDSKHKSVIKGILNKSNSSNIITWTKLSEDQWFNYNQKQEQLIANLLPDEATIIKGKVLEYFHKYHLELLNNTLETREKDNSLAIEEANEKVVTVYNQAFEEVKKLMSNLNIKMNWFKLTKNLSSFDHTKIRLINAILSKKELIILHNTFDNLTHNEANELNEILLSLKNYNPQLTFLVLAKNIENIKNYVTQLLFFDKDNNYKLMSKNHAEFLPNTINLYQIMYNSSENVFSMKYSIAENFLENEKIKIKLPKGTKLIDQKEYYLAVNPNLISFQKTKKFNKDLHLLYKGHVKSIKKVFKSIVCFFEVNDDEVIFKILVSEKELNLKKTTTIYFEKNALLVYDKVNNNLVANI</sequence>
<dbReference type="SUPFAM" id="SSF52540">
    <property type="entry name" value="P-loop containing nucleoside triphosphate hydrolases"/>
    <property type="match status" value="1"/>
</dbReference>
<accession>A0A345DPJ0</accession>
<keyword evidence="2" id="KW-1185">Reference proteome</keyword>